<dbReference type="Proteomes" id="UP000253318">
    <property type="component" value="Unassembled WGS sequence"/>
</dbReference>
<evidence type="ECO:0000256" key="1">
    <source>
        <dbReference type="ARBA" id="ARBA00010617"/>
    </source>
</evidence>
<dbReference type="GO" id="GO:0005506">
    <property type="term" value="F:iron ion binding"/>
    <property type="evidence" value="ECO:0007669"/>
    <property type="project" value="InterPro"/>
</dbReference>
<evidence type="ECO:0000256" key="3">
    <source>
        <dbReference type="ARBA" id="ARBA00022723"/>
    </source>
</evidence>
<evidence type="ECO:0000256" key="8">
    <source>
        <dbReference type="SAM" id="MobiDB-lite"/>
    </source>
</evidence>
<sequence>MATSGNFYSTHVGEHPGEPNLADPELVADPYGGYGRLREQAPVLRARYLDGAPIWLVTRLDEVRTVLSDPRFVNDPSVLADAPPTASRRAFVEGMGIPEDLAPYLFGTILDLDAPDHTRLRKLVSRTFTVRRVGELRPRVEEITERLLDELPARAEDGVVDLVECFGYPLPITVICELVGVPEEDRPRWREWGRQLVPPDPATLGSILRAMVDHIADLIKRRRSQPASDLLTGLIRTHDEDGDRLSDTEMIAMVLTLVVAGHETTTHLISNGVAALLTHPVQLELLRSDPSLLPGAVHELMRWCGPVHATRLRYATEDVEVGGVTVHRGDAVQPVLVSANYDPRHTPEPERLDLTRRPAGRGESHVGFGYGIHYCLGAALARQEGEVAFGALLRRYPDLSLAVPAEELEWLPIPANRRLARLPVRLGG</sequence>
<gene>
    <name evidence="9" type="ORF">DEF24_22065</name>
</gene>
<dbReference type="GO" id="GO:0020037">
    <property type="term" value="F:heme binding"/>
    <property type="evidence" value="ECO:0007669"/>
    <property type="project" value="InterPro"/>
</dbReference>
<keyword evidence="5 7" id="KW-0408">Iron</keyword>
<keyword evidence="10" id="KW-1185">Reference proteome</keyword>
<dbReference type="AlphaFoldDB" id="A0A368T0E9"/>
<protein>
    <submittedName>
        <fullName evidence="9">Cytochrome P450</fullName>
    </submittedName>
</protein>
<dbReference type="FunFam" id="1.10.630.10:FF:000018">
    <property type="entry name" value="Cytochrome P450 monooxygenase"/>
    <property type="match status" value="1"/>
</dbReference>
<dbReference type="PROSITE" id="PS00086">
    <property type="entry name" value="CYTOCHROME_P450"/>
    <property type="match status" value="1"/>
</dbReference>
<evidence type="ECO:0000256" key="2">
    <source>
        <dbReference type="ARBA" id="ARBA00022617"/>
    </source>
</evidence>
<dbReference type="InterPro" id="IPR017972">
    <property type="entry name" value="Cyt_P450_CS"/>
</dbReference>
<accession>A0A368T0E9</accession>
<name>A0A368T0E9_9ACTN</name>
<comment type="similarity">
    <text evidence="1 7">Belongs to the cytochrome P450 family.</text>
</comment>
<dbReference type="PANTHER" id="PTHR46696:SF1">
    <property type="entry name" value="CYTOCHROME P450 YJIB-RELATED"/>
    <property type="match status" value="1"/>
</dbReference>
<dbReference type="RefSeq" id="WP_114400435.1">
    <property type="nucleotide sequence ID" value="NZ_QEIM01000222.1"/>
</dbReference>
<dbReference type="InterPro" id="IPR002397">
    <property type="entry name" value="Cyt_P450_B"/>
</dbReference>
<dbReference type="PANTHER" id="PTHR46696">
    <property type="entry name" value="P450, PUTATIVE (EUROFUNG)-RELATED"/>
    <property type="match status" value="1"/>
</dbReference>
<keyword evidence="3 7" id="KW-0479">Metal-binding</keyword>
<dbReference type="GO" id="GO:0016705">
    <property type="term" value="F:oxidoreductase activity, acting on paired donors, with incorporation or reduction of molecular oxygen"/>
    <property type="evidence" value="ECO:0007669"/>
    <property type="project" value="InterPro"/>
</dbReference>
<keyword evidence="6 7" id="KW-0503">Monooxygenase</keyword>
<evidence type="ECO:0000313" key="9">
    <source>
        <dbReference type="EMBL" id="RCV52391.1"/>
    </source>
</evidence>
<comment type="caution">
    <text evidence="9">The sequence shown here is derived from an EMBL/GenBank/DDBJ whole genome shotgun (WGS) entry which is preliminary data.</text>
</comment>
<reference evidence="9 10" key="1">
    <citation type="submission" date="2018-04" db="EMBL/GenBank/DDBJ databases">
        <title>Novel actinobacteria from marine sediment.</title>
        <authorList>
            <person name="Ng Z.Y."/>
            <person name="Tan G.Y.A."/>
        </authorList>
    </citation>
    <scope>NUCLEOTIDE SEQUENCE [LARGE SCALE GENOMIC DNA]</scope>
    <source>
        <strain evidence="9 10">TPS81</strain>
    </source>
</reference>
<evidence type="ECO:0000313" key="10">
    <source>
        <dbReference type="Proteomes" id="UP000253318"/>
    </source>
</evidence>
<proteinExistence type="inferred from homology"/>
<dbReference type="Pfam" id="PF00067">
    <property type="entry name" value="p450"/>
    <property type="match status" value="1"/>
</dbReference>
<dbReference type="Gene3D" id="1.10.630.10">
    <property type="entry name" value="Cytochrome P450"/>
    <property type="match status" value="1"/>
</dbReference>
<dbReference type="InterPro" id="IPR036396">
    <property type="entry name" value="Cyt_P450_sf"/>
</dbReference>
<dbReference type="GO" id="GO:0004497">
    <property type="term" value="F:monooxygenase activity"/>
    <property type="evidence" value="ECO:0007669"/>
    <property type="project" value="UniProtKB-KW"/>
</dbReference>
<keyword evidence="2 7" id="KW-0349">Heme</keyword>
<dbReference type="EMBL" id="QEIN01000222">
    <property type="protein sequence ID" value="RCV52391.1"/>
    <property type="molecule type" value="Genomic_DNA"/>
</dbReference>
<evidence type="ECO:0000256" key="6">
    <source>
        <dbReference type="ARBA" id="ARBA00023033"/>
    </source>
</evidence>
<dbReference type="OrthoDB" id="4133219at2"/>
<keyword evidence="4 7" id="KW-0560">Oxidoreductase</keyword>
<dbReference type="PRINTS" id="PR00359">
    <property type="entry name" value="BP450"/>
</dbReference>
<evidence type="ECO:0000256" key="7">
    <source>
        <dbReference type="RuleBase" id="RU000461"/>
    </source>
</evidence>
<dbReference type="SUPFAM" id="SSF48264">
    <property type="entry name" value="Cytochrome P450"/>
    <property type="match status" value="1"/>
</dbReference>
<evidence type="ECO:0000256" key="4">
    <source>
        <dbReference type="ARBA" id="ARBA00023002"/>
    </source>
</evidence>
<evidence type="ECO:0000256" key="5">
    <source>
        <dbReference type="ARBA" id="ARBA00023004"/>
    </source>
</evidence>
<feature type="region of interest" description="Disordered" evidence="8">
    <location>
        <begin position="1"/>
        <end position="25"/>
    </location>
</feature>
<organism evidence="9 10">
    <name type="scientific">Marinitenerispora sediminis</name>
    <dbReference type="NCBI Taxonomy" id="1931232"/>
    <lineage>
        <taxon>Bacteria</taxon>
        <taxon>Bacillati</taxon>
        <taxon>Actinomycetota</taxon>
        <taxon>Actinomycetes</taxon>
        <taxon>Streptosporangiales</taxon>
        <taxon>Nocardiopsidaceae</taxon>
        <taxon>Marinitenerispora</taxon>
    </lineage>
</organism>
<dbReference type="InterPro" id="IPR001128">
    <property type="entry name" value="Cyt_P450"/>
</dbReference>
<dbReference type="CDD" id="cd11029">
    <property type="entry name" value="CYP107-like"/>
    <property type="match status" value="1"/>
</dbReference>